<dbReference type="InterPro" id="IPR038021">
    <property type="entry name" value="Putative_hydro-lyase"/>
</dbReference>
<reference evidence="1" key="1">
    <citation type="submission" date="2025-08" db="UniProtKB">
        <authorList>
            <consortium name="Ensembl"/>
        </authorList>
    </citation>
    <scope>IDENTIFICATION</scope>
</reference>
<organism evidence="1 2">
    <name type="scientific">Hippocampus comes</name>
    <name type="common">Tiger tail seahorse</name>
    <dbReference type="NCBI Taxonomy" id="109280"/>
    <lineage>
        <taxon>Eukaryota</taxon>
        <taxon>Metazoa</taxon>
        <taxon>Chordata</taxon>
        <taxon>Craniata</taxon>
        <taxon>Vertebrata</taxon>
        <taxon>Euteleostomi</taxon>
        <taxon>Actinopterygii</taxon>
        <taxon>Neopterygii</taxon>
        <taxon>Teleostei</taxon>
        <taxon>Neoteleostei</taxon>
        <taxon>Acanthomorphata</taxon>
        <taxon>Syngnathiaria</taxon>
        <taxon>Syngnathiformes</taxon>
        <taxon>Syngnathoidei</taxon>
        <taxon>Syngnathidae</taxon>
        <taxon>Hippocampus</taxon>
    </lineage>
</organism>
<accession>A0A3Q2YHE8</accession>
<dbReference type="STRING" id="109280.ENSHCOP00000017451"/>
<dbReference type="Ensembl" id="ENSHCOT00000013747.1">
    <property type="protein sequence ID" value="ENSHCOP00000017451.1"/>
    <property type="gene ID" value="ENSHCOG00000001276.1"/>
</dbReference>
<dbReference type="AlphaFoldDB" id="A0A3Q2YHE8"/>
<dbReference type="GO" id="GO:0047820">
    <property type="term" value="F:D-glutamate cyclase activity"/>
    <property type="evidence" value="ECO:0007669"/>
    <property type="project" value="TreeGrafter"/>
</dbReference>
<proteinExistence type="predicted"/>
<evidence type="ECO:0000313" key="2">
    <source>
        <dbReference type="Proteomes" id="UP000264820"/>
    </source>
</evidence>
<protein>
    <submittedName>
        <fullName evidence="1">Uncharacterized protein</fullName>
    </submittedName>
</protein>
<dbReference type="GO" id="GO:0006536">
    <property type="term" value="P:glutamate metabolic process"/>
    <property type="evidence" value="ECO:0007669"/>
    <property type="project" value="TreeGrafter"/>
</dbReference>
<dbReference type="Proteomes" id="UP000264820">
    <property type="component" value="Unplaced"/>
</dbReference>
<dbReference type="Gene3D" id="3.40.1640.10">
    <property type="entry name" value="PSTPO5379-like"/>
    <property type="match status" value="1"/>
</dbReference>
<dbReference type="PANTHER" id="PTHR32022">
    <property type="entry name" value="D-GLUTAMATE CYCLASE, MITOCHONDRIAL"/>
    <property type="match status" value="1"/>
</dbReference>
<dbReference type="SUPFAM" id="SSF160920">
    <property type="entry name" value="PSTPO5379-like"/>
    <property type="match status" value="1"/>
</dbReference>
<dbReference type="OMA" id="SMWQSES"/>
<dbReference type="GeneTree" id="ENSGT00390000002237"/>
<sequence length="87" mass="9507">MAVSDHLKLLGPADLRLLIRNEDSRITNTSGLANGKKRQANVVIVPKHLAKDFEVFCRSNPAPLPLLYCSQPGETSCPPLAKDADIR</sequence>
<evidence type="ECO:0000313" key="1">
    <source>
        <dbReference type="Ensembl" id="ENSHCOP00000017451.1"/>
    </source>
</evidence>
<name>A0A3Q2YHE8_HIPCM</name>
<dbReference type="PANTHER" id="PTHR32022:SF10">
    <property type="entry name" value="D-GLUTAMATE CYCLASE, MITOCHONDRIAL"/>
    <property type="match status" value="1"/>
</dbReference>
<reference evidence="1" key="2">
    <citation type="submission" date="2025-09" db="UniProtKB">
        <authorList>
            <consortium name="Ensembl"/>
        </authorList>
    </citation>
    <scope>IDENTIFICATION</scope>
</reference>
<keyword evidence="2" id="KW-1185">Reference proteome</keyword>